<dbReference type="EMBL" id="CP039352">
    <property type="protein sequence ID" value="QCE03674.1"/>
    <property type="molecule type" value="Genomic_DNA"/>
</dbReference>
<gene>
    <name evidence="6" type="ORF">DEO72_LG8g1699</name>
</gene>
<evidence type="ECO:0000259" key="5">
    <source>
        <dbReference type="Pfam" id="PF25019"/>
    </source>
</evidence>
<evidence type="ECO:0000256" key="1">
    <source>
        <dbReference type="ARBA" id="ARBA00022737"/>
    </source>
</evidence>
<organism evidence="6 7">
    <name type="scientific">Vigna unguiculata</name>
    <name type="common">Cowpea</name>
    <dbReference type="NCBI Taxonomy" id="3917"/>
    <lineage>
        <taxon>Eukaryota</taxon>
        <taxon>Viridiplantae</taxon>
        <taxon>Streptophyta</taxon>
        <taxon>Embryophyta</taxon>
        <taxon>Tracheophyta</taxon>
        <taxon>Spermatophyta</taxon>
        <taxon>Magnoliopsida</taxon>
        <taxon>eudicotyledons</taxon>
        <taxon>Gunneridae</taxon>
        <taxon>Pentapetalae</taxon>
        <taxon>rosids</taxon>
        <taxon>fabids</taxon>
        <taxon>Fabales</taxon>
        <taxon>Fabaceae</taxon>
        <taxon>Papilionoideae</taxon>
        <taxon>50 kb inversion clade</taxon>
        <taxon>NPAAA clade</taxon>
        <taxon>indigoferoid/millettioid clade</taxon>
        <taxon>Phaseoleae</taxon>
        <taxon>Vigna</taxon>
    </lineage>
</organism>
<sequence length="439" mass="49997">MALAVVGGAILSAFIDVLFDRLASPELVNFIRGKKPDKLLQKMKSQLLVVKVVLADAEQKQITNSNVKEWLDLLNDLVYQADDLLDEVSTKAATQKEVSNSFSHLFKRKKIVNISKLEDIVERLDDILKQKDSLDLKEIAVENNQQWNAQTTSLEGRYGMYGRDKDKEAIMKLVLEDNSDGEEVSVIPIVAWVGLTKLPSAMQNLVNLRHLEIGKSSIKEMPKRMGKLNQLQKLDLYIVGKHKENSIKELGGFPNLHGRFTIKKLENVTNGEEALGAGILNKKYINTLDLRWSLCNDSNIDFEIELDVLGKLQPHQDLKSLRIKGYNGTRFPIWMDNLSYRYIKSLHLKNCNNCCMLPSLGQLPSLKHILISEMNSVQTLFIKNCKKLENIAGERLPVSLVKLIIEECPLLQRRCHVKDRQVWPKICHVRGIKVDGRWI</sequence>
<keyword evidence="2" id="KW-0547">Nucleotide-binding</keyword>
<evidence type="ECO:0000256" key="2">
    <source>
        <dbReference type="ARBA" id="ARBA00022741"/>
    </source>
</evidence>
<keyword evidence="7" id="KW-1185">Reference proteome</keyword>
<evidence type="ECO:0000313" key="6">
    <source>
        <dbReference type="EMBL" id="QCE03674.1"/>
    </source>
</evidence>
<dbReference type="AlphaFoldDB" id="A0A4D6MSB2"/>
<dbReference type="InterPro" id="IPR056789">
    <property type="entry name" value="LRR_R13L1-DRL21"/>
</dbReference>
<dbReference type="Pfam" id="PF25019">
    <property type="entry name" value="LRR_R13L1-DRL21"/>
    <property type="match status" value="1"/>
</dbReference>
<evidence type="ECO:0000259" key="4">
    <source>
        <dbReference type="Pfam" id="PF18052"/>
    </source>
</evidence>
<evidence type="ECO:0000256" key="3">
    <source>
        <dbReference type="ARBA" id="ARBA00022821"/>
    </source>
</evidence>
<dbReference type="Pfam" id="PF18052">
    <property type="entry name" value="Rx_N"/>
    <property type="match status" value="1"/>
</dbReference>
<feature type="domain" description="R13L1/DRL21-like LRR repeat region" evidence="5">
    <location>
        <begin position="247"/>
        <end position="374"/>
    </location>
</feature>
<protein>
    <submittedName>
        <fullName evidence="6">Uncharacterized protein</fullName>
    </submittedName>
</protein>
<dbReference type="Proteomes" id="UP000501690">
    <property type="component" value="Linkage Group LG8"/>
</dbReference>
<evidence type="ECO:0000313" key="7">
    <source>
        <dbReference type="Proteomes" id="UP000501690"/>
    </source>
</evidence>
<dbReference type="PANTHER" id="PTHR47186:SF28">
    <property type="entry name" value="TIR-NBS-LRR TYPE DISEASE RESISTANCE-LIKE PROTEIN"/>
    <property type="match status" value="1"/>
</dbReference>
<reference evidence="6 7" key="1">
    <citation type="submission" date="2019-04" db="EMBL/GenBank/DDBJ databases">
        <title>An improved genome assembly and genetic linkage map for asparagus bean, Vigna unguiculata ssp. sesquipedialis.</title>
        <authorList>
            <person name="Xia Q."/>
            <person name="Zhang R."/>
            <person name="Dong Y."/>
        </authorList>
    </citation>
    <scope>NUCLEOTIDE SEQUENCE [LARGE SCALE GENOMIC DNA]</scope>
    <source>
        <tissue evidence="6">Leaf</tissue>
    </source>
</reference>
<dbReference type="InterPro" id="IPR041118">
    <property type="entry name" value="Rx_N"/>
</dbReference>
<keyword evidence="1" id="KW-0677">Repeat</keyword>
<accession>A0A4D6MSB2</accession>
<dbReference type="GO" id="GO:0006952">
    <property type="term" value="P:defense response"/>
    <property type="evidence" value="ECO:0007669"/>
    <property type="project" value="UniProtKB-KW"/>
</dbReference>
<keyword evidence="3" id="KW-0611">Plant defense</keyword>
<proteinExistence type="predicted"/>
<feature type="domain" description="Disease resistance N-terminal" evidence="4">
    <location>
        <begin position="10"/>
        <end position="101"/>
    </location>
</feature>
<dbReference type="SUPFAM" id="SSF52058">
    <property type="entry name" value="L domain-like"/>
    <property type="match status" value="1"/>
</dbReference>
<dbReference type="GO" id="GO:0000166">
    <property type="term" value="F:nucleotide binding"/>
    <property type="evidence" value="ECO:0007669"/>
    <property type="project" value="UniProtKB-KW"/>
</dbReference>
<name>A0A4D6MSB2_VIGUN</name>
<dbReference type="InterPro" id="IPR032675">
    <property type="entry name" value="LRR_dom_sf"/>
</dbReference>
<dbReference type="Gene3D" id="1.20.5.4130">
    <property type="match status" value="1"/>
</dbReference>
<dbReference type="Gene3D" id="3.80.10.10">
    <property type="entry name" value="Ribonuclease Inhibitor"/>
    <property type="match status" value="1"/>
</dbReference>
<dbReference type="PANTHER" id="PTHR47186">
    <property type="entry name" value="LEUCINE-RICH REPEAT-CONTAINING PROTEIN 57"/>
    <property type="match status" value="1"/>
</dbReference>